<protein>
    <submittedName>
        <fullName evidence="2">Putative exported protein</fullName>
    </submittedName>
</protein>
<sequence>MFMKPHMKRGLTKVALALMLAGYCAVPVAMAEDAAWVASGTTAEFEGTIPWLYREGGNATINSEDADHIKVTSDSKGIRPAGSESDKRLYSGDTITLGWDIGDTEGDIDDGSAGIDAKTTATIKWYSYSDNAGGGKTELTAAAGKTSYKITDGDRGRYIGVEIQPITQTGNPFQGTSLTLLDISTASGGGSDTDNVDPGPVVNQNLKVAIFEKDTSTNLIGGNTAIALNKTYVAKLYSDENQNGKYDAGTDVDVTANYDFAWVFNGNSKQLAAAGGIANASFDNNDIVIPQTNEQARTSLNGSDRNGKTGLAIPANGDGVQGYTLSIIYKHH</sequence>
<dbReference type="InterPro" id="IPR047745">
    <property type="entry name" value="SinI-like"/>
</dbReference>
<gene>
    <name evidence="2" type="ORF">WLH_01544</name>
</gene>
<dbReference type="EMBL" id="CP015085">
    <property type="protein sequence ID" value="ANK02805.1"/>
    <property type="molecule type" value="Genomic_DNA"/>
</dbReference>
<dbReference type="NCBIfam" id="NF040711">
    <property type="entry name" value="partner_SinI"/>
    <property type="match status" value="1"/>
</dbReference>
<feature type="chain" id="PRO_5008251310" evidence="1">
    <location>
        <begin position="32"/>
        <end position="332"/>
    </location>
</feature>
<evidence type="ECO:0000256" key="1">
    <source>
        <dbReference type="SAM" id="SignalP"/>
    </source>
</evidence>
<organism evidence="2 3">
    <name type="scientific">Escherichia coli O25b:H4</name>
    <dbReference type="NCBI Taxonomy" id="941280"/>
    <lineage>
        <taxon>Bacteria</taxon>
        <taxon>Pseudomonadati</taxon>
        <taxon>Pseudomonadota</taxon>
        <taxon>Gammaproteobacteria</taxon>
        <taxon>Enterobacterales</taxon>
        <taxon>Enterobacteriaceae</taxon>
        <taxon>Escherichia</taxon>
    </lineage>
</organism>
<dbReference type="PATRIC" id="fig|941280.3.peg.1531"/>
<keyword evidence="1" id="KW-0732">Signal</keyword>
<name>A0A192CA75_ECO25</name>
<evidence type="ECO:0000313" key="2">
    <source>
        <dbReference type="EMBL" id="ANK02805.1"/>
    </source>
</evidence>
<proteinExistence type="predicted"/>
<reference evidence="2 3" key="1">
    <citation type="submission" date="2016-03" db="EMBL/GenBank/DDBJ databases">
        <title>Genome Sequence and Comparative Pathogenic Determinants of Uropathogenic Escherichia coli O25b:H4, a Clinical Isolate from Saudi Arabia.</title>
        <authorList>
            <person name="Alyamani E.A.J."/>
            <person name="Khiyami M.A."/>
            <person name="Booq R.Y."/>
            <person name="Bahwerth F.S."/>
            <person name="Vaisvil B."/>
            <person name="Schmitt D.P."/>
            <person name="Kapatral V."/>
        </authorList>
    </citation>
    <scope>NUCLEOTIDE SEQUENCE [LARGE SCALE GENOMIC DNA]</scope>
    <source>
        <strain evidence="2 3">O25b:H4</strain>
    </source>
</reference>
<evidence type="ECO:0000313" key="3">
    <source>
        <dbReference type="Proteomes" id="UP000183316"/>
    </source>
</evidence>
<dbReference type="Proteomes" id="UP000183316">
    <property type="component" value="Chromosome"/>
</dbReference>
<dbReference type="AlphaFoldDB" id="A0A192CA75"/>
<feature type="signal peptide" evidence="1">
    <location>
        <begin position="1"/>
        <end position="31"/>
    </location>
</feature>
<dbReference type="Gene3D" id="2.60.40.2700">
    <property type="match status" value="1"/>
</dbReference>
<accession>A0A192CA75</accession>